<organism evidence="5 6">
    <name type="scientific">Haloterrigena salifodinae</name>
    <dbReference type="NCBI Taxonomy" id="2675099"/>
    <lineage>
        <taxon>Archaea</taxon>
        <taxon>Methanobacteriati</taxon>
        <taxon>Methanobacteriota</taxon>
        <taxon>Stenosarchaea group</taxon>
        <taxon>Halobacteria</taxon>
        <taxon>Halobacteriales</taxon>
        <taxon>Natrialbaceae</taxon>
        <taxon>Haloterrigena</taxon>
    </lineage>
</organism>
<dbReference type="InterPro" id="IPR050795">
    <property type="entry name" value="Asn_Synthetase"/>
</dbReference>
<evidence type="ECO:0000259" key="4">
    <source>
        <dbReference type="Pfam" id="PF00733"/>
    </source>
</evidence>
<accession>A0A8T8E0E6</accession>
<dbReference type="GO" id="GO:0006529">
    <property type="term" value="P:asparagine biosynthetic process"/>
    <property type="evidence" value="ECO:0007669"/>
    <property type="project" value="InterPro"/>
</dbReference>
<dbReference type="GO" id="GO:0005524">
    <property type="term" value="F:ATP binding"/>
    <property type="evidence" value="ECO:0007669"/>
    <property type="project" value="UniProtKB-KW"/>
</dbReference>
<dbReference type="Proteomes" id="UP000637819">
    <property type="component" value="Chromosome"/>
</dbReference>
<sequence>MTLRGADSDTVRAALESGVSLPGTSGFAGEFEGTLVRDVLGRVPVYVETDGEAGLETGGRATPSASDANDAGEVRDTHEWAFEPGALEAPELLPAGTTLDLAGPGVAPERRWTLPDPTPESDPEAALEALSDAIETAAADALAADREIAVAFSGGVDSALVAELLDAPLYVVGFPDSHDVEAARTAADAMGRELTVVDLEPADLERAVPRVAAATGRTNAMDVQIALPLYLVGERVAADGFDALAIGQGADELFGGYEKVVRLDHRVDAETTRAAVREQIASLPDQLPRDVRAIEATGLEPVAPLLHDTVVDAALRLPDSLLADEDERKRALRRVAADYLPEEIVSREKKAVQYGSLVARELDRLARQAGYKRRIDDHVTKYVRSLTPDVEAPEPPTDS</sequence>
<dbReference type="GeneID" id="62877597"/>
<name>A0A8T8E0E6_9EURY</name>
<dbReference type="RefSeq" id="WP_204747849.1">
    <property type="nucleotide sequence ID" value="NZ_CP069188.1"/>
</dbReference>
<dbReference type="Pfam" id="PF00733">
    <property type="entry name" value="Asn_synthase"/>
    <property type="match status" value="2"/>
</dbReference>
<dbReference type="OrthoDB" id="8692at2157"/>
<evidence type="ECO:0000256" key="3">
    <source>
        <dbReference type="SAM" id="MobiDB-lite"/>
    </source>
</evidence>
<reference evidence="5 6" key="1">
    <citation type="submission" date="2021-01" db="EMBL/GenBank/DDBJ databases">
        <title>Genome Sequence and Methylation Pattern of Haloterrigena salifodinae BOL5-1, An Extremely Halophilic Archaeon from a Bolivian Salt Mine.</title>
        <authorList>
            <person name="DasSarma P."/>
            <person name="Anton B.P."/>
            <person name="DasSarma S.L."/>
            <person name="von Ehrenheim H.A.L."/>
            <person name="Martinez F.L."/>
            <person name="Guzman D."/>
            <person name="Roberts R.J."/>
            <person name="DasSarma S."/>
        </authorList>
    </citation>
    <scope>NUCLEOTIDE SEQUENCE [LARGE SCALE GENOMIC DNA]</scope>
    <source>
        <strain evidence="5 6">BOL5-1</strain>
    </source>
</reference>
<dbReference type="EMBL" id="CP069188">
    <property type="protein sequence ID" value="QRV15288.1"/>
    <property type="molecule type" value="Genomic_DNA"/>
</dbReference>
<gene>
    <name evidence="5" type="ORF">JMJ58_20695</name>
</gene>
<dbReference type="Gene3D" id="3.40.50.620">
    <property type="entry name" value="HUPs"/>
    <property type="match status" value="1"/>
</dbReference>
<evidence type="ECO:0000313" key="6">
    <source>
        <dbReference type="Proteomes" id="UP000637819"/>
    </source>
</evidence>
<dbReference type="InterPro" id="IPR001962">
    <property type="entry name" value="Asn_synthase"/>
</dbReference>
<dbReference type="PANTHER" id="PTHR11772">
    <property type="entry name" value="ASPARAGINE SYNTHETASE"/>
    <property type="match status" value="1"/>
</dbReference>
<keyword evidence="6" id="KW-1185">Reference proteome</keyword>
<evidence type="ECO:0000313" key="5">
    <source>
        <dbReference type="EMBL" id="QRV15288.1"/>
    </source>
</evidence>
<dbReference type="SUPFAM" id="SSF52402">
    <property type="entry name" value="Adenine nucleotide alpha hydrolases-like"/>
    <property type="match status" value="1"/>
</dbReference>
<protein>
    <submittedName>
        <fullName evidence="5">Asparagine synthetase B</fullName>
    </submittedName>
</protein>
<keyword evidence="1" id="KW-0547">Nucleotide-binding</keyword>
<dbReference type="InterPro" id="IPR014729">
    <property type="entry name" value="Rossmann-like_a/b/a_fold"/>
</dbReference>
<feature type="domain" description="Asparagine synthetase" evidence="4">
    <location>
        <begin position="271"/>
        <end position="370"/>
    </location>
</feature>
<feature type="region of interest" description="Disordered" evidence="3">
    <location>
        <begin position="51"/>
        <end position="72"/>
    </location>
</feature>
<proteinExistence type="predicted"/>
<feature type="domain" description="Asparagine synthetase" evidence="4">
    <location>
        <begin position="130"/>
        <end position="264"/>
    </location>
</feature>
<dbReference type="PANTHER" id="PTHR11772:SF2">
    <property type="entry name" value="ASPARAGINE SYNTHETASE [GLUTAMINE-HYDROLYZING]"/>
    <property type="match status" value="1"/>
</dbReference>
<evidence type="ECO:0000256" key="1">
    <source>
        <dbReference type="ARBA" id="ARBA00022741"/>
    </source>
</evidence>
<keyword evidence="2" id="KW-0067">ATP-binding</keyword>
<evidence type="ECO:0000256" key="2">
    <source>
        <dbReference type="ARBA" id="ARBA00022840"/>
    </source>
</evidence>
<dbReference type="GO" id="GO:0005829">
    <property type="term" value="C:cytosol"/>
    <property type="evidence" value="ECO:0007669"/>
    <property type="project" value="TreeGrafter"/>
</dbReference>
<dbReference type="AlphaFoldDB" id="A0A8T8E0E6"/>
<dbReference type="KEGG" id="hsal:JMJ58_20695"/>
<dbReference type="CDD" id="cd01991">
    <property type="entry name" value="Asn_synthase_B_C"/>
    <property type="match status" value="1"/>
</dbReference>
<dbReference type="GO" id="GO:0004066">
    <property type="term" value="F:asparagine synthase (glutamine-hydrolyzing) activity"/>
    <property type="evidence" value="ECO:0007669"/>
    <property type="project" value="InterPro"/>
</dbReference>